<gene>
    <name evidence="2" type="ORF">CP49_10575</name>
</gene>
<keyword evidence="3" id="KW-1185">Reference proteome</keyword>
<dbReference type="AlphaFoldDB" id="A0A0R3KZ01"/>
<dbReference type="InterPro" id="IPR006342">
    <property type="entry name" value="FkbM_mtfrase"/>
</dbReference>
<evidence type="ECO:0000313" key="2">
    <source>
        <dbReference type="EMBL" id="KRQ98370.1"/>
    </source>
</evidence>
<feature type="domain" description="Methyltransferase FkbM" evidence="1">
    <location>
        <begin position="34"/>
        <end position="205"/>
    </location>
</feature>
<accession>A0A0R3KZ01</accession>
<reference evidence="2 3" key="1">
    <citation type="submission" date="2014-03" db="EMBL/GenBank/DDBJ databases">
        <title>Bradyrhizobium valentinum sp. nov., isolated from effective nodules of Lupinus mariae-josephae, a lupine endemic of basic-lime soils in Eastern Spain.</title>
        <authorList>
            <person name="Duran D."/>
            <person name="Rey L."/>
            <person name="Navarro A."/>
            <person name="Busquets A."/>
            <person name="Imperial J."/>
            <person name="Ruiz-Argueso T."/>
        </authorList>
    </citation>
    <scope>NUCLEOTIDE SEQUENCE [LARGE SCALE GENOMIC DNA]</scope>
    <source>
        <strain evidence="2 3">LmjM3</strain>
    </source>
</reference>
<dbReference type="GO" id="GO:0008171">
    <property type="term" value="F:O-methyltransferase activity"/>
    <property type="evidence" value="ECO:0007669"/>
    <property type="project" value="TreeGrafter"/>
</dbReference>
<proteinExistence type="predicted"/>
<evidence type="ECO:0000313" key="3">
    <source>
        <dbReference type="Proteomes" id="UP000051913"/>
    </source>
</evidence>
<dbReference type="EMBL" id="LLXX01000177">
    <property type="protein sequence ID" value="KRQ98370.1"/>
    <property type="molecule type" value="Genomic_DNA"/>
</dbReference>
<dbReference type="Pfam" id="PF05050">
    <property type="entry name" value="Methyltransf_21"/>
    <property type="match status" value="1"/>
</dbReference>
<dbReference type="NCBIfam" id="TIGR01444">
    <property type="entry name" value="fkbM_fam"/>
    <property type="match status" value="1"/>
</dbReference>
<comment type="caution">
    <text evidence="2">The sequence shown here is derived from an EMBL/GenBank/DDBJ whole genome shotgun (WGS) entry which is preliminary data.</text>
</comment>
<name>A0A0R3KZ01_9BRAD</name>
<dbReference type="PANTHER" id="PTHR36973:SF4">
    <property type="entry name" value="NODULATION PROTEIN"/>
    <property type="match status" value="1"/>
</dbReference>
<evidence type="ECO:0000259" key="1">
    <source>
        <dbReference type="Pfam" id="PF05050"/>
    </source>
</evidence>
<dbReference type="RefSeq" id="WP_057854202.1">
    <property type="nucleotide sequence ID" value="NZ_LLXX01000177.1"/>
</dbReference>
<dbReference type="InterPro" id="IPR053188">
    <property type="entry name" value="FkbM_Methyltransferase"/>
</dbReference>
<sequence length="232" mass="26192">MKPPAIAAQDHFHDLKNIFEREELCRFAKTGIVHVGADVGQEVAQYFSYGFQNIILIEANPECCNVLLSKFGDDPRVKIFNYAICDRLGAIDFHIHTSRSGSTEPASILPMKRFKQIVKTLHTPKTIRVPAITLDALFEKYQIAYTDYNFINIDIQGAELLAFKGATKLLSSTDVIVSEVNLVEMYENGALEGDIVALLEQNGFERKHAIYHTLYDEDATFPAWGECLFVKR</sequence>
<organism evidence="2 3">
    <name type="scientific">Bradyrhizobium valentinum</name>
    <dbReference type="NCBI Taxonomy" id="1518501"/>
    <lineage>
        <taxon>Bacteria</taxon>
        <taxon>Pseudomonadati</taxon>
        <taxon>Pseudomonadota</taxon>
        <taxon>Alphaproteobacteria</taxon>
        <taxon>Hyphomicrobiales</taxon>
        <taxon>Nitrobacteraceae</taxon>
        <taxon>Bradyrhizobium</taxon>
    </lineage>
</organism>
<dbReference type="Gene3D" id="3.40.50.150">
    <property type="entry name" value="Vaccinia Virus protein VP39"/>
    <property type="match status" value="1"/>
</dbReference>
<dbReference type="InterPro" id="IPR029063">
    <property type="entry name" value="SAM-dependent_MTases_sf"/>
</dbReference>
<dbReference type="SUPFAM" id="SSF53335">
    <property type="entry name" value="S-adenosyl-L-methionine-dependent methyltransferases"/>
    <property type="match status" value="1"/>
</dbReference>
<dbReference type="PANTHER" id="PTHR36973">
    <property type="entry name" value="SLL1456 PROTEIN-RELATED"/>
    <property type="match status" value="1"/>
</dbReference>
<dbReference type="Proteomes" id="UP000051913">
    <property type="component" value="Unassembled WGS sequence"/>
</dbReference>
<protein>
    <recommendedName>
        <fullName evidence="1">Methyltransferase FkbM domain-containing protein</fullName>
    </recommendedName>
</protein>